<reference evidence="2 3" key="1">
    <citation type="journal article" date="2019" name="Sci. Rep.">
        <title>A high-quality genome of Eragrostis curvula grass provides insights into Poaceae evolution and supports new strategies to enhance forage quality.</title>
        <authorList>
            <person name="Carballo J."/>
            <person name="Santos B.A.C.M."/>
            <person name="Zappacosta D."/>
            <person name="Garbus I."/>
            <person name="Selva J.P."/>
            <person name="Gallo C.A."/>
            <person name="Diaz A."/>
            <person name="Albertini E."/>
            <person name="Caccamo M."/>
            <person name="Echenique V."/>
        </authorList>
    </citation>
    <scope>NUCLEOTIDE SEQUENCE [LARGE SCALE GENOMIC DNA]</scope>
    <source>
        <strain evidence="3">cv. Victoria</strain>
        <tissue evidence="2">Leaf</tissue>
    </source>
</reference>
<sequence>MPTWHPGGSAATARGPTDQSAPTTELTTPLAVFFSSPSRWAAQENQVGFGFFSPDSQHTGRGVCFLSSLSSRSPASKFLRKTKFHLLAIAAALLKVSFPPGIGRRFPVLSGLPVKGLSSCKH</sequence>
<evidence type="ECO:0000313" key="3">
    <source>
        <dbReference type="Proteomes" id="UP000324897"/>
    </source>
</evidence>
<gene>
    <name evidence="2" type="ORF">EJB05_00069</name>
</gene>
<evidence type="ECO:0000256" key="1">
    <source>
        <dbReference type="SAM" id="MobiDB-lite"/>
    </source>
</evidence>
<comment type="caution">
    <text evidence="2">The sequence shown here is derived from an EMBL/GenBank/DDBJ whole genome shotgun (WGS) entry which is preliminary data.</text>
</comment>
<accession>A0A5J9WND7</accession>
<dbReference type="Proteomes" id="UP000324897">
    <property type="component" value="Chromosome 6"/>
</dbReference>
<feature type="region of interest" description="Disordered" evidence="1">
    <location>
        <begin position="1"/>
        <end position="23"/>
    </location>
</feature>
<dbReference type="EMBL" id="RWGY01000002">
    <property type="protein sequence ID" value="TVU48794.1"/>
    <property type="molecule type" value="Genomic_DNA"/>
</dbReference>
<evidence type="ECO:0000313" key="2">
    <source>
        <dbReference type="EMBL" id="TVU48794.1"/>
    </source>
</evidence>
<organism evidence="2 3">
    <name type="scientific">Eragrostis curvula</name>
    <name type="common">weeping love grass</name>
    <dbReference type="NCBI Taxonomy" id="38414"/>
    <lineage>
        <taxon>Eukaryota</taxon>
        <taxon>Viridiplantae</taxon>
        <taxon>Streptophyta</taxon>
        <taxon>Embryophyta</taxon>
        <taxon>Tracheophyta</taxon>
        <taxon>Spermatophyta</taxon>
        <taxon>Magnoliopsida</taxon>
        <taxon>Liliopsida</taxon>
        <taxon>Poales</taxon>
        <taxon>Poaceae</taxon>
        <taxon>PACMAD clade</taxon>
        <taxon>Chloridoideae</taxon>
        <taxon>Eragrostideae</taxon>
        <taxon>Eragrostidinae</taxon>
        <taxon>Eragrostis</taxon>
    </lineage>
</organism>
<name>A0A5J9WND7_9POAL</name>
<proteinExistence type="predicted"/>
<protein>
    <submittedName>
        <fullName evidence="2">Uncharacterized protein</fullName>
    </submittedName>
</protein>
<dbReference type="Gramene" id="TVU48794">
    <property type="protein sequence ID" value="TVU48794"/>
    <property type="gene ID" value="EJB05_00069"/>
</dbReference>
<keyword evidence="3" id="KW-1185">Reference proteome</keyword>
<feature type="non-terminal residue" evidence="2">
    <location>
        <position position="1"/>
    </location>
</feature>
<dbReference type="AlphaFoldDB" id="A0A5J9WND7"/>